<evidence type="ECO:0000259" key="2">
    <source>
        <dbReference type="Pfam" id="PF17168"/>
    </source>
</evidence>
<feature type="non-terminal residue" evidence="3">
    <location>
        <position position="725"/>
    </location>
</feature>
<dbReference type="InterPro" id="IPR052743">
    <property type="entry name" value="Glutaminase_GtaA"/>
</dbReference>
<name>A0A4S8LTQ8_DENBC</name>
<reference evidence="3 4" key="1">
    <citation type="journal article" date="2019" name="Nat. Ecol. Evol.">
        <title>Megaphylogeny resolves global patterns of mushroom evolution.</title>
        <authorList>
            <person name="Varga T."/>
            <person name="Krizsan K."/>
            <person name="Foldi C."/>
            <person name="Dima B."/>
            <person name="Sanchez-Garcia M."/>
            <person name="Sanchez-Ramirez S."/>
            <person name="Szollosi G.J."/>
            <person name="Szarkandi J.G."/>
            <person name="Papp V."/>
            <person name="Albert L."/>
            <person name="Andreopoulos W."/>
            <person name="Angelini C."/>
            <person name="Antonin V."/>
            <person name="Barry K.W."/>
            <person name="Bougher N.L."/>
            <person name="Buchanan P."/>
            <person name="Buyck B."/>
            <person name="Bense V."/>
            <person name="Catcheside P."/>
            <person name="Chovatia M."/>
            <person name="Cooper J."/>
            <person name="Damon W."/>
            <person name="Desjardin D."/>
            <person name="Finy P."/>
            <person name="Geml J."/>
            <person name="Haridas S."/>
            <person name="Hughes K."/>
            <person name="Justo A."/>
            <person name="Karasinski D."/>
            <person name="Kautmanova I."/>
            <person name="Kiss B."/>
            <person name="Kocsube S."/>
            <person name="Kotiranta H."/>
            <person name="LaButti K.M."/>
            <person name="Lechner B.E."/>
            <person name="Liimatainen K."/>
            <person name="Lipzen A."/>
            <person name="Lukacs Z."/>
            <person name="Mihaltcheva S."/>
            <person name="Morgado L.N."/>
            <person name="Niskanen T."/>
            <person name="Noordeloos M.E."/>
            <person name="Ohm R.A."/>
            <person name="Ortiz-Santana B."/>
            <person name="Ovrebo C."/>
            <person name="Racz N."/>
            <person name="Riley R."/>
            <person name="Savchenko A."/>
            <person name="Shiryaev A."/>
            <person name="Soop K."/>
            <person name="Spirin V."/>
            <person name="Szebenyi C."/>
            <person name="Tomsovsky M."/>
            <person name="Tulloss R.E."/>
            <person name="Uehling J."/>
            <person name="Grigoriev I.V."/>
            <person name="Vagvolgyi C."/>
            <person name="Papp T."/>
            <person name="Martin F.M."/>
            <person name="Miettinen O."/>
            <person name="Hibbett D.S."/>
            <person name="Nagy L.G."/>
        </authorList>
    </citation>
    <scope>NUCLEOTIDE SEQUENCE [LARGE SCALE GENOMIC DNA]</scope>
    <source>
        <strain evidence="3 4">CBS 962.96</strain>
    </source>
</reference>
<keyword evidence="4" id="KW-1185">Reference proteome</keyword>
<dbReference type="EMBL" id="ML179264">
    <property type="protein sequence ID" value="THU92894.1"/>
    <property type="molecule type" value="Genomic_DNA"/>
</dbReference>
<evidence type="ECO:0000259" key="1">
    <source>
        <dbReference type="Pfam" id="PF16335"/>
    </source>
</evidence>
<evidence type="ECO:0008006" key="5">
    <source>
        <dbReference type="Google" id="ProtNLM"/>
    </source>
</evidence>
<gene>
    <name evidence="3" type="ORF">K435DRAFT_671243</name>
</gene>
<proteinExistence type="predicted"/>
<feature type="domain" description="Glutaminase A N-terminal" evidence="2">
    <location>
        <begin position="126"/>
        <end position="357"/>
    </location>
</feature>
<organism evidence="3 4">
    <name type="scientific">Dendrothele bispora (strain CBS 962.96)</name>
    <dbReference type="NCBI Taxonomy" id="1314807"/>
    <lineage>
        <taxon>Eukaryota</taxon>
        <taxon>Fungi</taxon>
        <taxon>Dikarya</taxon>
        <taxon>Basidiomycota</taxon>
        <taxon>Agaricomycotina</taxon>
        <taxon>Agaricomycetes</taxon>
        <taxon>Agaricomycetidae</taxon>
        <taxon>Agaricales</taxon>
        <taxon>Agaricales incertae sedis</taxon>
        <taxon>Dendrothele</taxon>
    </lineage>
</organism>
<evidence type="ECO:0000313" key="3">
    <source>
        <dbReference type="EMBL" id="THU92894.1"/>
    </source>
</evidence>
<evidence type="ECO:0000313" key="4">
    <source>
        <dbReference type="Proteomes" id="UP000297245"/>
    </source>
</evidence>
<dbReference type="PANTHER" id="PTHR31987:SF14">
    <property type="entry name" value="PUTATIVE (AFU_ORTHOLOGUE AFUA_6G09910)-RELATED"/>
    <property type="match status" value="1"/>
</dbReference>
<dbReference type="Pfam" id="PF17168">
    <property type="entry name" value="DUF5127"/>
    <property type="match status" value="1"/>
</dbReference>
<sequence>MSPPPISTFFRPLPLVSLLCSKILLITLFFLSFGSPVESQFTSGQNFLPFSYPLAVRSSYLNTWQNTQVNTTSLTHDWPKHWSGPVSPTINGWSGLVRIDGVTWKWMGNPPTGNATTIQSSQVTPTRSIFTLSADVMTLTITFFSPIETGDLTKQSIPFSYVSFECHANDNAEHDVQVYSDISAEWISGDRTNLANWTTTLSSSSVIHSASRQAPQSMRESSNIAEDATVYYAMAQRDGMTYQSGQDIVVRGQFDSQGKLTDGSDSTFRAIQDNFVVFGISVDLGSISSTDKPVVWGLGLFRDPITTYSNTSSSRRPYFFSDPRFAGKTVQDVIDFSLQDYDSAVSRADALDARIEGDTKAASPGSEEQYFNLVAMAARVAVGAVDVTFEVEQEGGVNRTDVKAFMRNTGFDQLSFSSESASSVPTLYSNFPALLYLNASWGGYLLDSLLQYQSSSAYNNPYAALSLGSTYPLAPGDNGDTTSSSVEDTASMLIMVLAHARTSGDGSLIEKYYNLLKKWADYLVANAVHPKNHDSSKIAMKAIIGVGAMAQISRAFGSSADESSYQANATTFAVQWKSLALSSQSIMATYGDTGSFALMYDLYADMLLGTGLFDQDVYNAQNAMVQTQGQSPSAGSFGIPIDSQSSTITRSSRLMFVAGSLSKTSNSTRNQLINDVFARAAYNQSNNAGGNFPVVYDTQSGQMSNSPGQASPAQGAVFALLTLNM</sequence>
<dbReference type="InterPro" id="IPR033433">
    <property type="entry name" value="GtaA_N"/>
</dbReference>
<protein>
    <recommendedName>
        <fullName evidence="5">DUF1793-domain-containing protein</fullName>
    </recommendedName>
</protein>
<dbReference type="Proteomes" id="UP000297245">
    <property type="component" value="Unassembled WGS sequence"/>
</dbReference>
<dbReference type="OrthoDB" id="3918848at2759"/>
<dbReference type="AlphaFoldDB" id="A0A4S8LTQ8"/>
<dbReference type="Pfam" id="PF16335">
    <property type="entry name" value="GtaA_6_Hairpin"/>
    <property type="match status" value="1"/>
</dbReference>
<feature type="domain" description="Glutaminase A central" evidence="1">
    <location>
        <begin position="368"/>
        <end position="721"/>
    </location>
</feature>
<accession>A0A4S8LTQ8</accession>
<dbReference type="PANTHER" id="PTHR31987">
    <property type="entry name" value="GLUTAMINASE A-RELATED"/>
    <property type="match status" value="1"/>
</dbReference>
<dbReference type="InterPro" id="IPR032514">
    <property type="entry name" value="GtaA_central"/>
</dbReference>